<evidence type="ECO:0000256" key="7">
    <source>
        <dbReference type="PROSITE-ProRule" id="PRU00103"/>
    </source>
</evidence>
<dbReference type="Gene3D" id="1.25.10.10">
    <property type="entry name" value="Leucine-rich Repeat Variant"/>
    <property type="match status" value="2"/>
</dbReference>
<keyword evidence="4 8" id="KW-0698">rRNA processing</keyword>
<evidence type="ECO:0000256" key="2">
    <source>
        <dbReference type="ARBA" id="ARBA00010559"/>
    </source>
</evidence>
<gene>
    <name evidence="13" type="ORF">HICCMSTLAB_LOCUS11000</name>
</gene>
<evidence type="ECO:0000256" key="8">
    <source>
        <dbReference type="RuleBase" id="RU367065"/>
    </source>
</evidence>
<dbReference type="PANTHER" id="PTHR13457:SF1">
    <property type="entry name" value="HEAT REPEAT-CONTAINING PROTEIN 1"/>
    <property type="match status" value="1"/>
</dbReference>
<comment type="subcellular location">
    <subcellularLocation>
        <location evidence="1 8">Nucleus</location>
        <location evidence="1 8">Nucleolus</location>
    </subcellularLocation>
</comment>
<feature type="domain" description="BP28 C-terminal" evidence="10">
    <location>
        <begin position="1783"/>
        <end position="1885"/>
    </location>
</feature>
<keyword evidence="5 8" id="KW-0539">Nucleus</keyword>
<evidence type="ECO:0000256" key="9">
    <source>
        <dbReference type="SAM" id="MobiDB-lite"/>
    </source>
</evidence>
<organism evidence="13 14">
    <name type="scientific">Cotesia congregata</name>
    <name type="common">Parasitoid wasp</name>
    <name type="synonym">Apanteles congregatus</name>
    <dbReference type="NCBI Taxonomy" id="51543"/>
    <lineage>
        <taxon>Eukaryota</taxon>
        <taxon>Metazoa</taxon>
        <taxon>Ecdysozoa</taxon>
        <taxon>Arthropoda</taxon>
        <taxon>Hexapoda</taxon>
        <taxon>Insecta</taxon>
        <taxon>Pterygota</taxon>
        <taxon>Neoptera</taxon>
        <taxon>Endopterygota</taxon>
        <taxon>Hymenoptera</taxon>
        <taxon>Apocrita</taxon>
        <taxon>Ichneumonoidea</taxon>
        <taxon>Braconidae</taxon>
        <taxon>Microgastrinae</taxon>
        <taxon>Cotesia</taxon>
    </lineage>
</organism>
<feature type="repeat" description="HEAT" evidence="7">
    <location>
        <begin position="2052"/>
        <end position="2088"/>
    </location>
</feature>
<name>A0A8J2HLF8_COTCN</name>
<dbReference type="Pfam" id="PF12397">
    <property type="entry name" value="U3snoRNP10"/>
    <property type="match status" value="1"/>
</dbReference>
<dbReference type="PANTHER" id="PTHR13457">
    <property type="entry name" value="BAP28"/>
    <property type="match status" value="1"/>
</dbReference>
<accession>A0A8J2HLF8</accession>
<dbReference type="GO" id="GO:0032040">
    <property type="term" value="C:small-subunit processome"/>
    <property type="evidence" value="ECO:0007669"/>
    <property type="project" value="TreeGrafter"/>
</dbReference>
<dbReference type="GO" id="GO:0000462">
    <property type="term" value="P:maturation of SSU-rRNA from tricistronic rRNA transcript (SSU-rRNA, 5.8S rRNA, LSU-rRNA)"/>
    <property type="evidence" value="ECO:0007669"/>
    <property type="project" value="TreeGrafter"/>
</dbReference>
<feature type="domain" description="Utp10/HEAT1 HEAT-repeats" evidence="12">
    <location>
        <begin position="1302"/>
        <end position="1512"/>
    </location>
</feature>
<feature type="region of interest" description="Disordered" evidence="9">
    <location>
        <begin position="1115"/>
        <end position="1134"/>
    </location>
</feature>
<keyword evidence="6 8" id="KW-0687">Ribonucleoprotein</keyword>
<evidence type="ECO:0000259" key="11">
    <source>
        <dbReference type="Pfam" id="PF12397"/>
    </source>
</evidence>
<evidence type="ECO:0000313" key="13">
    <source>
        <dbReference type="EMBL" id="CAG5102408.1"/>
    </source>
</evidence>
<dbReference type="OrthoDB" id="31183at2759"/>
<comment type="function">
    <text evidence="8">Involved in nucleolar processing of pre-18S ribosomal RNA.</text>
</comment>
<keyword evidence="14" id="KW-1185">Reference proteome</keyword>
<dbReference type="Proteomes" id="UP000786811">
    <property type="component" value="Unassembled WGS sequence"/>
</dbReference>
<dbReference type="Pfam" id="PF08146">
    <property type="entry name" value="BP28CT"/>
    <property type="match status" value="1"/>
</dbReference>
<dbReference type="InterPro" id="IPR012954">
    <property type="entry name" value="BP28_C_dom"/>
</dbReference>
<proteinExistence type="inferred from homology"/>
<dbReference type="PROSITE" id="PS50077">
    <property type="entry name" value="HEAT_REPEAT"/>
    <property type="match status" value="1"/>
</dbReference>
<evidence type="ECO:0000256" key="5">
    <source>
        <dbReference type="ARBA" id="ARBA00023242"/>
    </source>
</evidence>
<evidence type="ECO:0000256" key="4">
    <source>
        <dbReference type="ARBA" id="ARBA00022552"/>
    </source>
</evidence>
<dbReference type="InterPro" id="IPR022125">
    <property type="entry name" value="U3snoRNP10_N"/>
</dbReference>
<dbReference type="SUPFAM" id="SSF48371">
    <property type="entry name" value="ARM repeat"/>
    <property type="match status" value="2"/>
</dbReference>
<dbReference type="GO" id="GO:0045943">
    <property type="term" value="P:positive regulation of transcription by RNA polymerase I"/>
    <property type="evidence" value="ECO:0007669"/>
    <property type="project" value="TreeGrafter"/>
</dbReference>
<reference evidence="13" key="1">
    <citation type="submission" date="2021-04" db="EMBL/GenBank/DDBJ databases">
        <authorList>
            <person name="Chebbi M.A.C M."/>
        </authorList>
    </citation>
    <scope>NUCLEOTIDE SEQUENCE</scope>
</reference>
<dbReference type="InterPro" id="IPR056473">
    <property type="entry name" value="HEAT_Utp10/HEAT1"/>
</dbReference>
<sequence length="2090" mass="238522">MATSLAAQLKKLEVPQTSLLLQDKKRPSLLFDPKEAANLDLEKVFKIGKSGFDELLKQSAVFEQFESIFFSESSLKFERAVHSSMENEKLDAVINNFLIYLSPYFLLHTAHKTLEWLIRRFRIHEHNQDQFIMLILPYHDTRIFVRALQLVDLTKPTNKWHWLEPIQKPGVPLSSLAVVNRLACDNSFLNLLCSHVRNATEVYGVESHRLSTLYSFYATRVIGALERSEKITEVQVSHLLPVLLDGLRNSVVDFIASTYMVLTQLWTKARLDDKTIRFLLSKALKHPPNELRNEVLMLVYYVYDTPHHSFKAVSDKIVNRIVNKSWFCEETTKIRNTKIDTSKFLILLTESAIKIVVKDPTEAEEVQEFMINLFEKINFNDKEIDTILKTTLKPSLVSGKLSMAGKEFLSQLFKAIETRYPVRFDEYLKNLMEKSEKDLEAKSILQFLTSWHSGTRDTKKSMEILSRLFHYSADQRVLALNTLSTETLHISDGFQELLNNALLQRFNDEDVRVVKALLDFPVKRLQSLFSTEVLVDNLMILLSQCHTAKRHTLASPALKILLEVWDEGDDTSIFIATLPYLFPSCVEEITLALQILNSEFANKNKLLQKVKENLGPHILAKDPIVSGITAEEIGSTAFHNMINWELIPPTENILSTMKLSDNVDATAVFFNLMLLGSVVRVPVKKLPPKTALEVIEMVAKMIKQYPKVQVMPEYNQLNGQNIHEALKMTSKEILPLQAGTGVLEQVHRRFDLQSKLNLDFENDPENANLILRTLEILFDGMASSIHKAHYSWCVKLFFQRHFSSASDLLRFLSQFFVKPVAPQTSFHCLQIALAVLSHSKSFQWIHQDKTFIANLLIALSRPNPRCREAALTILKRITQTFNISMEGASVLLNQISNRESEILLDPEQLRVVLYLTLSPDPAIKSQFKENEWEKLQDTREFLFNIILDDSVPIHTSAQLLEVLIFVNGPKVLQELAPKGVRLLKQLKEFPDKFYTKLALSNILQRFESSTAEALKQEYTWKLFDQAIVTHRVEIPWKDKQKSPSIVILKQIDQSFYDKVSKVVPGLEKKIIGKLVDIVADCEVGSIVTAATRVVKRIQIDAQLIVDELRAMKEAKLPEEDTSQQTPAQRRRSQRMKRIHLRPEIINTREWRRGITVLEFIQRGDNQELNVNNQELLLPVLFELLRLCIAFEEQSPLEYTNQLLLSAINYLSSKGLPIPDPHQQVDLISQCIRISQNPGTHHHALLVLVELFKVADISTALHNIMPIFTFMGSSVLRQDDAYSIQIISKTIETVVPIINANNDETHACEILRIFVISLPDIPEHRRIPIFTKLLQLLDNHLHLFYLLTFESHVLIPGKDSQLQQTSSQRLEFALSISQEFPAKTLIDVCVKLVEFMKILPVEIKDNHRQHIVFTKNYIFDVSKNSPKQLRHYRYTIVQFLSALLSSQDFVDKVALLSDKDLSQIRPLCENLIVELIVIIQSASKSADSAQGKPTEKYWKVLLHNLYEILSAVNSLLPSEVFVMSVEKLINHDLLTVRRKILELLNARLQQRKFAEQNRTQLITLVKPLMEIVGKHGKMLSQEMEVVQQTALITLKLLAKLLAFEHPEEFTPVLILTTKYMSAKEGPLLGSVVLCVAELSSAMKIHAIPLLSKFMPGIIKLVKTHCHQESPDIVVVSIISALQKIVDSFARFLSSYLDELLLELCRLNILYTDPDHPKIGIVVAKLKATCQKISSDVRLSPLLRITGEVYDSVNKKGQNYALIPPLMAILSDAFAGLTRVTLKGVKSELTSFFLKFLQFREKIGTTDAMETDDEQNEIAKRIYMVEESVSKALIAWVLKFDVLTLKDFYRKELLPWTRGESELKCRKIIFYRLSSNVMDGINELSESSPESSSTALTELVSAVPNFMLPLAAPLLKDNNLKVNPLGDDTFKEEFSRVEVTEAILSTLKKIFKIVPSNAINLEWFDILIQPIVDQIENVMGSKEEFEVRAKELIVPCVAYFAAATPDAAVHKKIIYQTLLKTQHKESHVRSTALNAVVEIARKLQEDFMPFLPETVPFLAELLEDGEKQVEKATLEAVRTLEDILGEPLQKYF</sequence>
<dbReference type="Pfam" id="PF23243">
    <property type="entry name" value="HEAT_HEATR1"/>
    <property type="match status" value="1"/>
</dbReference>
<dbReference type="InterPro" id="IPR021133">
    <property type="entry name" value="HEAT_type_2"/>
</dbReference>
<dbReference type="InterPro" id="IPR040191">
    <property type="entry name" value="UTP10"/>
</dbReference>
<dbReference type="EMBL" id="CAJNRD030001123">
    <property type="protein sequence ID" value="CAG5102408.1"/>
    <property type="molecule type" value="Genomic_DNA"/>
</dbReference>
<dbReference type="GO" id="GO:0030686">
    <property type="term" value="C:90S preribosome"/>
    <property type="evidence" value="ECO:0007669"/>
    <property type="project" value="TreeGrafter"/>
</dbReference>
<evidence type="ECO:0000256" key="1">
    <source>
        <dbReference type="ARBA" id="ARBA00004604"/>
    </source>
</evidence>
<evidence type="ECO:0000256" key="6">
    <source>
        <dbReference type="ARBA" id="ARBA00023274"/>
    </source>
</evidence>
<evidence type="ECO:0000313" key="14">
    <source>
        <dbReference type="Proteomes" id="UP000786811"/>
    </source>
</evidence>
<protein>
    <recommendedName>
        <fullName evidence="8">HEAT repeat-containing protein 1</fullName>
    </recommendedName>
</protein>
<comment type="caution">
    <text evidence="13">The sequence shown here is derived from an EMBL/GenBank/DDBJ whole genome shotgun (WGS) entry which is preliminary data.</text>
</comment>
<evidence type="ECO:0000256" key="3">
    <source>
        <dbReference type="ARBA" id="ARBA00022517"/>
    </source>
</evidence>
<feature type="domain" description="U3 small nucleolar RNA-associated protein 10 N-terminal" evidence="11">
    <location>
        <begin position="236"/>
        <end position="350"/>
    </location>
</feature>
<keyword evidence="3 8" id="KW-0690">Ribosome biogenesis</keyword>
<comment type="similarity">
    <text evidence="2 8">Belongs to the HEATR1/UTP10 family.</text>
</comment>
<dbReference type="InterPro" id="IPR011989">
    <property type="entry name" value="ARM-like"/>
</dbReference>
<dbReference type="GO" id="GO:0034455">
    <property type="term" value="C:t-UTP complex"/>
    <property type="evidence" value="ECO:0007669"/>
    <property type="project" value="TreeGrafter"/>
</dbReference>
<evidence type="ECO:0000259" key="10">
    <source>
        <dbReference type="Pfam" id="PF08146"/>
    </source>
</evidence>
<dbReference type="GO" id="GO:0030515">
    <property type="term" value="F:snoRNA binding"/>
    <property type="evidence" value="ECO:0007669"/>
    <property type="project" value="TreeGrafter"/>
</dbReference>
<dbReference type="InterPro" id="IPR016024">
    <property type="entry name" value="ARM-type_fold"/>
</dbReference>
<evidence type="ECO:0000259" key="12">
    <source>
        <dbReference type="Pfam" id="PF23243"/>
    </source>
</evidence>